<evidence type="ECO:0000313" key="1">
    <source>
        <dbReference type="EMBL" id="MDQ0496531.1"/>
    </source>
</evidence>
<organism evidence="1 2">
    <name type="scientific">Paenibacillus brasilensis</name>
    <dbReference type="NCBI Taxonomy" id="128574"/>
    <lineage>
        <taxon>Bacteria</taxon>
        <taxon>Bacillati</taxon>
        <taxon>Bacillota</taxon>
        <taxon>Bacilli</taxon>
        <taxon>Bacillales</taxon>
        <taxon>Paenibacillaceae</taxon>
        <taxon>Paenibacillus</taxon>
    </lineage>
</organism>
<evidence type="ECO:0000313" key="2">
    <source>
        <dbReference type="Proteomes" id="UP001242811"/>
    </source>
</evidence>
<keyword evidence="2" id="KW-1185">Reference proteome</keyword>
<proteinExistence type="predicted"/>
<accession>A0ABU0L5J8</accession>
<gene>
    <name evidence="1" type="ORF">QOZ95_004721</name>
</gene>
<comment type="caution">
    <text evidence="1">The sequence shown here is derived from an EMBL/GenBank/DDBJ whole genome shotgun (WGS) entry which is preliminary data.</text>
</comment>
<reference evidence="1 2" key="1">
    <citation type="submission" date="2023-07" db="EMBL/GenBank/DDBJ databases">
        <title>Genomic Encyclopedia of Type Strains, Phase IV (KMG-IV): sequencing the most valuable type-strain genomes for metagenomic binning, comparative biology and taxonomic classification.</title>
        <authorList>
            <person name="Goeker M."/>
        </authorList>
    </citation>
    <scope>NUCLEOTIDE SEQUENCE [LARGE SCALE GENOMIC DNA]</scope>
    <source>
        <strain evidence="1 2">DSM 14914</strain>
    </source>
</reference>
<protein>
    <submittedName>
        <fullName evidence="1">Uncharacterized protein</fullName>
    </submittedName>
</protein>
<sequence length="53" mass="6200">MKPKGEPVALIYGNIKEHGFERNFENHIAKSPEQLEEIVQVRYPGIPEDIFKY</sequence>
<name>A0ABU0L5J8_9BACL</name>
<dbReference type="EMBL" id="JAUSWA010000038">
    <property type="protein sequence ID" value="MDQ0496531.1"/>
    <property type="molecule type" value="Genomic_DNA"/>
</dbReference>
<dbReference type="RefSeq" id="WP_167518756.1">
    <property type="nucleotide sequence ID" value="NZ_CP045298.1"/>
</dbReference>
<dbReference type="Proteomes" id="UP001242811">
    <property type="component" value="Unassembled WGS sequence"/>
</dbReference>